<dbReference type="AlphaFoldDB" id="A0A086QIJ7"/>
<reference evidence="2 3" key="2">
    <citation type="journal article" date="2015" name="Eukaryot. Cell">
        <title>Genetic mapping reveals that sinefungin resistance in Toxoplasma gondii is controlled by a putative amino acid transporter locus that can be used as a negative selectable marker.</title>
        <authorList>
            <person name="Behnke M.S."/>
            <person name="Khan A."/>
            <person name="Sibley L.D."/>
        </authorList>
    </citation>
    <scope>NUCLEOTIDE SEQUENCE [LARGE SCALE GENOMIC DNA]</scope>
    <source>
        <strain evidence="2 3">VAND</strain>
    </source>
</reference>
<dbReference type="InterPro" id="IPR017853">
    <property type="entry name" value="GH"/>
</dbReference>
<dbReference type="SUPFAM" id="SSF51445">
    <property type="entry name" value="(Trans)glycosidases"/>
    <property type="match status" value="1"/>
</dbReference>
<gene>
    <name evidence="2" type="ORF">TGVAND_435600</name>
</gene>
<sequence>MAAAEEIGRLCPRHFLVNVLVLVLGPDFDRLAPAVASGAPGKAKWWTAERMTGREKEVKREQRNNRRQEAKEGKEEKKEKEGKEEKKEKEEKEERTHETEKTALTGRARDTTRKKSLGTGRAPREESLADGLRLDSVHSMPWDLLQELTHAVRSKHPSKILIAEVTPENPQICNSAGFDSCWIHSAYYDAIKVTRGQDGNHHLDMLRAMIDVHR</sequence>
<evidence type="ECO:0000313" key="2">
    <source>
        <dbReference type="EMBL" id="KFH12429.1"/>
    </source>
</evidence>
<evidence type="ECO:0000313" key="3">
    <source>
        <dbReference type="Proteomes" id="UP000028840"/>
    </source>
</evidence>
<proteinExistence type="predicted"/>
<name>A0A086QIJ7_TOXGO</name>
<dbReference type="VEuPathDB" id="ToxoDB:TGVAND_435600"/>
<dbReference type="EMBL" id="AEYJ02000149">
    <property type="protein sequence ID" value="KFH12429.1"/>
    <property type="molecule type" value="Genomic_DNA"/>
</dbReference>
<accession>A0A086QIJ7</accession>
<comment type="caution">
    <text evidence="2">The sequence shown here is derived from an EMBL/GenBank/DDBJ whole genome shotgun (WGS) entry which is preliminary data.</text>
</comment>
<feature type="compositionally biased region" description="Basic and acidic residues" evidence="1">
    <location>
        <begin position="51"/>
        <end position="113"/>
    </location>
</feature>
<organism evidence="2 3">
    <name type="scientific">Toxoplasma gondii VAND</name>
    <dbReference type="NCBI Taxonomy" id="933077"/>
    <lineage>
        <taxon>Eukaryota</taxon>
        <taxon>Sar</taxon>
        <taxon>Alveolata</taxon>
        <taxon>Apicomplexa</taxon>
        <taxon>Conoidasida</taxon>
        <taxon>Coccidia</taxon>
        <taxon>Eucoccidiorida</taxon>
        <taxon>Eimeriorina</taxon>
        <taxon>Sarcocystidae</taxon>
        <taxon>Toxoplasma</taxon>
    </lineage>
</organism>
<feature type="compositionally biased region" description="Basic and acidic residues" evidence="1">
    <location>
        <begin position="122"/>
        <end position="132"/>
    </location>
</feature>
<feature type="region of interest" description="Disordered" evidence="1">
    <location>
        <begin position="35"/>
        <end position="132"/>
    </location>
</feature>
<protein>
    <submittedName>
        <fullName evidence="2">Catalytic domain alpha amylase</fullName>
    </submittedName>
</protein>
<dbReference type="Proteomes" id="UP000028840">
    <property type="component" value="Unassembled WGS sequence"/>
</dbReference>
<reference evidence="2 3" key="1">
    <citation type="submission" date="2014-08" db="EMBL/GenBank/DDBJ databases">
        <authorList>
            <person name="Sibley D."/>
            <person name="Venepally P."/>
            <person name="Karamycheva S."/>
            <person name="Hadjithomas M."/>
            <person name="Khan A."/>
            <person name="Brunk B."/>
            <person name="Roos D."/>
            <person name="Caler E."/>
            <person name="Lorenzi H."/>
        </authorList>
    </citation>
    <scope>NUCLEOTIDE SEQUENCE [LARGE SCALE GENOMIC DNA]</scope>
    <source>
        <strain evidence="2 3">VAND</strain>
    </source>
</reference>
<evidence type="ECO:0000256" key="1">
    <source>
        <dbReference type="SAM" id="MobiDB-lite"/>
    </source>
</evidence>
<dbReference type="Gene3D" id="3.20.20.80">
    <property type="entry name" value="Glycosidases"/>
    <property type="match status" value="1"/>
</dbReference>